<feature type="transmembrane region" description="Helical" evidence="1">
    <location>
        <begin position="58"/>
        <end position="77"/>
    </location>
</feature>
<evidence type="ECO:0000256" key="1">
    <source>
        <dbReference type="SAM" id="Phobius"/>
    </source>
</evidence>
<sequence length="297" mass="31630">MKKILFLSVFFLFLGFVPYAFAEATKGFVALAPIPGLTGPGVTDVVNSTSLAKFFNNLYKYLIGLAAVLAVIQIIWGGARIAMNQDNVSILMENKGKIYNAILGLVLVLSPVLVFSIINPSILNLSLNLEPLKTTTSSIAGDGSGTPSTTLGCTEAPGPSDGTLYATCTFKKDAETYVSDHCPSSKTDVKGAVISGGPPFHAWCSPIVTVNVIQVKNYNSTLKLTTYTDKGYFDGNNTFANACTGDWFLVRAGGASDSIPEGTKVDCPTDSSATKILEDNKSLYPYCATVPMYCKHK</sequence>
<accession>A0A1F6G451</accession>
<feature type="chain" id="PRO_5009524492" description="DUF5671 domain-containing protein" evidence="2">
    <location>
        <begin position="23"/>
        <end position="297"/>
    </location>
</feature>
<keyword evidence="1" id="KW-0472">Membrane</keyword>
<gene>
    <name evidence="3" type="ORF">A2609_03515</name>
</gene>
<keyword evidence="1" id="KW-1133">Transmembrane helix</keyword>
<evidence type="ECO:0000313" key="4">
    <source>
        <dbReference type="Proteomes" id="UP000176867"/>
    </source>
</evidence>
<name>A0A1F6G451_9BACT</name>
<proteinExistence type="predicted"/>
<dbReference type="STRING" id="1798533.A2609_03515"/>
<evidence type="ECO:0000256" key="2">
    <source>
        <dbReference type="SAM" id="SignalP"/>
    </source>
</evidence>
<keyword evidence="2" id="KW-0732">Signal</keyword>
<protein>
    <recommendedName>
        <fullName evidence="5">DUF5671 domain-containing protein</fullName>
    </recommendedName>
</protein>
<evidence type="ECO:0008006" key="5">
    <source>
        <dbReference type="Google" id="ProtNLM"/>
    </source>
</evidence>
<dbReference type="Proteomes" id="UP000176867">
    <property type="component" value="Unassembled WGS sequence"/>
</dbReference>
<feature type="signal peptide" evidence="2">
    <location>
        <begin position="1"/>
        <end position="22"/>
    </location>
</feature>
<reference evidence="3 4" key="1">
    <citation type="journal article" date="2016" name="Nat. Commun.">
        <title>Thousands of microbial genomes shed light on interconnected biogeochemical processes in an aquifer system.</title>
        <authorList>
            <person name="Anantharaman K."/>
            <person name="Brown C.T."/>
            <person name="Hug L.A."/>
            <person name="Sharon I."/>
            <person name="Castelle C.J."/>
            <person name="Probst A.J."/>
            <person name="Thomas B.C."/>
            <person name="Singh A."/>
            <person name="Wilkins M.J."/>
            <person name="Karaoz U."/>
            <person name="Brodie E.L."/>
            <person name="Williams K.H."/>
            <person name="Hubbard S.S."/>
            <person name="Banfield J.F."/>
        </authorList>
    </citation>
    <scope>NUCLEOTIDE SEQUENCE [LARGE SCALE GENOMIC DNA]</scope>
</reference>
<feature type="transmembrane region" description="Helical" evidence="1">
    <location>
        <begin position="98"/>
        <end position="118"/>
    </location>
</feature>
<evidence type="ECO:0000313" key="3">
    <source>
        <dbReference type="EMBL" id="OGG92891.1"/>
    </source>
</evidence>
<organism evidence="3 4">
    <name type="scientific">Candidatus Kaiserbacteria bacterium RIFOXYD1_FULL_47_14</name>
    <dbReference type="NCBI Taxonomy" id="1798533"/>
    <lineage>
        <taxon>Bacteria</taxon>
        <taxon>Candidatus Kaiseribacteriota</taxon>
    </lineage>
</organism>
<comment type="caution">
    <text evidence="3">The sequence shown here is derived from an EMBL/GenBank/DDBJ whole genome shotgun (WGS) entry which is preliminary data.</text>
</comment>
<keyword evidence="1" id="KW-0812">Transmembrane</keyword>
<dbReference type="AlphaFoldDB" id="A0A1F6G451"/>
<dbReference type="EMBL" id="MFMU01000017">
    <property type="protein sequence ID" value="OGG92891.1"/>
    <property type="molecule type" value="Genomic_DNA"/>
</dbReference>